<accession>A0A0E9SIM8</accession>
<sequence>MTKWRYKDVSDSF</sequence>
<dbReference type="EMBL" id="GBXM01073538">
    <property type="protein sequence ID" value="JAH35039.1"/>
    <property type="molecule type" value="Transcribed_RNA"/>
</dbReference>
<protein>
    <submittedName>
        <fullName evidence="1">Uncharacterized protein</fullName>
    </submittedName>
</protein>
<reference evidence="1" key="2">
    <citation type="journal article" date="2015" name="Fish Shellfish Immunol.">
        <title>Early steps in the European eel (Anguilla anguilla)-Vibrio vulnificus interaction in the gills: Role of the RtxA13 toxin.</title>
        <authorList>
            <person name="Callol A."/>
            <person name="Pajuelo D."/>
            <person name="Ebbesson L."/>
            <person name="Teles M."/>
            <person name="MacKenzie S."/>
            <person name="Amaro C."/>
        </authorList>
    </citation>
    <scope>NUCLEOTIDE SEQUENCE</scope>
</reference>
<evidence type="ECO:0000313" key="1">
    <source>
        <dbReference type="EMBL" id="JAH41171.1"/>
    </source>
</evidence>
<name>A0A0E9SIM8_ANGAN</name>
<proteinExistence type="predicted"/>
<organism evidence="1">
    <name type="scientific">Anguilla anguilla</name>
    <name type="common">European freshwater eel</name>
    <name type="synonym">Muraena anguilla</name>
    <dbReference type="NCBI Taxonomy" id="7936"/>
    <lineage>
        <taxon>Eukaryota</taxon>
        <taxon>Metazoa</taxon>
        <taxon>Chordata</taxon>
        <taxon>Craniata</taxon>
        <taxon>Vertebrata</taxon>
        <taxon>Euteleostomi</taxon>
        <taxon>Actinopterygii</taxon>
        <taxon>Neopterygii</taxon>
        <taxon>Teleostei</taxon>
        <taxon>Anguilliformes</taxon>
        <taxon>Anguillidae</taxon>
        <taxon>Anguilla</taxon>
    </lineage>
</organism>
<reference evidence="1" key="1">
    <citation type="submission" date="2014-11" db="EMBL/GenBank/DDBJ databases">
        <authorList>
            <person name="Amaro Gonzalez C."/>
        </authorList>
    </citation>
    <scope>NUCLEOTIDE SEQUENCE</scope>
</reference>
<dbReference type="EMBL" id="GBXM01067406">
    <property type="protein sequence ID" value="JAH41171.1"/>
    <property type="molecule type" value="Transcribed_RNA"/>
</dbReference>